<evidence type="ECO:0000313" key="3">
    <source>
        <dbReference type="EMBL" id="PWJ36115.1"/>
    </source>
</evidence>
<keyword evidence="4" id="KW-1185">Reference proteome</keyword>
<dbReference type="SUPFAM" id="SSF52172">
    <property type="entry name" value="CheY-like"/>
    <property type="match status" value="1"/>
</dbReference>
<dbReference type="OrthoDB" id="1524091at2"/>
<gene>
    <name evidence="3" type="ORF">BC781_109131</name>
</gene>
<accession>A0A315Z1D5</accession>
<dbReference type="PROSITE" id="PS50110">
    <property type="entry name" value="RESPONSE_REGULATORY"/>
    <property type="match status" value="1"/>
</dbReference>
<dbReference type="RefSeq" id="WP_109622546.1">
    <property type="nucleotide sequence ID" value="NZ_QGDO01000009.1"/>
</dbReference>
<dbReference type="Pfam" id="PF00072">
    <property type="entry name" value="Response_reg"/>
    <property type="match status" value="1"/>
</dbReference>
<sequence length="128" mass="14273">MTSLQHIFVIDDDPTNNLICQKLLEKSGFTQKVSTYTEASDAIEALKSLDGNEEYPELILLDINMPPTSGWDFLDTFKQEGLTTTKVVMLSSGVTPQDEETASTYELIVKVLDKPLSIAKINELKTLF</sequence>
<name>A0A315Z1D5_SEDFL</name>
<dbReference type="Gene3D" id="3.40.50.2300">
    <property type="match status" value="1"/>
</dbReference>
<dbReference type="EMBL" id="QGDO01000009">
    <property type="protein sequence ID" value="PWJ36115.1"/>
    <property type="molecule type" value="Genomic_DNA"/>
</dbReference>
<dbReference type="PANTHER" id="PTHR44520:SF2">
    <property type="entry name" value="RESPONSE REGULATOR RCP1"/>
    <property type="match status" value="1"/>
</dbReference>
<reference evidence="3 4" key="1">
    <citation type="submission" date="2018-03" db="EMBL/GenBank/DDBJ databases">
        <title>Genomic Encyclopedia of Archaeal and Bacterial Type Strains, Phase II (KMG-II): from individual species to whole genera.</title>
        <authorList>
            <person name="Goeker M."/>
        </authorList>
    </citation>
    <scope>NUCLEOTIDE SEQUENCE [LARGE SCALE GENOMIC DNA]</scope>
    <source>
        <strain evidence="3 4">DSM 28229</strain>
    </source>
</reference>
<dbReference type="InterPro" id="IPR001789">
    <property type="entry name" value="Sig_transdc_resp-reg_receiver"/>
</dbReference>
<feature type="domain" description="Response regulatory" evidence="2">
    <location>
        <begin position="6"/>
        <end position="128"/>
    </location>
</feature>
<dbReference type="InterPro" id="IPR052893">
    <property type="entry name" value="TCS_response_regulator"/>
</dbReference>
<dbReference type="InterPro" id="IPR011006">
    <property type="entry name" value="CheY-like_superfamily"/>
</dbReference>
<dbReference type="PANTHER" id="PTHR44520">
    <property type="entry name" value="RESPONSE REGULATOR RCP1-RELATED"/>
    <property type="match status" value="1"/>
</dbReference>
<protein>
    <submittedName>
        <fullName evidence="3">Response regulator receiver domain-containing protein</fullName>
    </submittedName>
</protein>
<feature type="modified residue" description="4-aspartylphosphate" evidence="1">
    <location>
        <position position="62"/>
    </location>
</feature>
<comment type="caution">
    <text evidence="3">The sequence shown here is derived from an EMBL/GenBank/DDBJ whole genome shotgun (WGS) entry which is preliminary data.</text>
</comment>
<evidence type="ECO:0000256" key="1">
    <source>
        <dbReference type="PROSITE-ProRule" id="PRU00169"/>
    </source>
</evidence>
<proteinExistence type="predicted"/>
<keyword evidence="1" id="KW-0597">Phosphoprotein</keyword>
<dbReference type="GO" id="GO:0000160">
    <property type="term" value="P:phosphorelay signal transduction system"/>
    <property type="evidence" value="ECO:0007669"/>
    <property type="project" value="InterPro"/>
</dbReference>
<evidence type="ECO:0000313" key="4">
    <source>
        <dbReference type="Proteomes" id="UP000245535"/>
    </source>
</evidence>
<dbReference type="Proteomes" id="UP000245535">
    <property type="component" value="Unassembled WGS sequence"/>
</dbReference>
<evidence type="ECO:0000259" key="2">
    <source>
        <dbReference type="PROSITE" id="PS50110"/>
    </source>
</evidence>
<dbReference type="SMART" id="SM00448">
    <property type="entry name" value="REC"/>
    <property type="match status" value="1"/>
</dbReference>
<organism evidence="3 4">
    <name type="scientific">Sediminitomix flava</name>
    <dbReference type="NCBI Taxonomy" id="379075"/>
    <lineage>
        <taxon>Bacteria</taxon>
        <taxon>Pseudomonadati</taxon>
        <taxon>Bacteroidota</taxon>
        <taxon>Cytophagia</taxon>
        <taxon>Cytophagales</taxon>
        <taxon>Flammeovirgaceae</taxon>
        <taxon>Sediminitomix</taxon>
    </lineage>
</organism>
<dbReference type="AlphaFoldDB" id="A0A315Z1D5"/>